<dbReference type="EMBL" id="JAKLWS010000010">
    <property type="protein sequence ID" value="MCG2588793.1"/>
    <property type="molecule type" value="Genomic_DNA"/>
</dbReference>
<dbReference type="InterPro" id="IPR029014">
    <property type="entry name" value="NiFe-Hase_large"/>
</dbReference>
<comment type="caution">
    <text evidence="2">The sequence shown here is derived from an EMBL/GenBank/DDBJ whole genome shotgun (WGS) entry which is preliminary data.</text>
</comment>
<organism evidence="2 3">
    <name type="scientific">Rhodohalobacter sulfatireducens</name>
    <dbReference type="NCBI Taxonomy" id="2911366"/>
    <lineage>
        <taxon>Bacteria</taxon>
        <taxon>Pseudomonadati</taxon>
        <taxon>Balneolota</taxon>
        <taxon>Balneolia</taxon>
        <taxon>Balneolales</taxon>
        <taxon>Balneolaceae</taxon>
        <taxon>Rhodohalobacter</taxon>
    </lineage>
</organism>
<name>A0ABS9KD74_9BACT</name>
<dbReference type="Pfam" id="PF00374">
    <property type="entry name" value="NiFeSe_Hases"/>
    <property type="match status" value="2"/>
</dbReference>
<protein>
    <submittedName>
        <fullName evidence="2">Ni/Fe hydrogenase subunit alpha</fullName>
    </submittedName>
</protein>
<dbReference type="Proteomes" id="UP001165366">
    <property type="component" value="Unassembled WGS sequence"/>
</dbReference>
<keyword evidence="3" id="KW-1185">Reference proteome</keyword>
<dbReference type="RefSeq" id="WP_237853735.1">
    <property type="nucleotide sequence ID" value="NZ_JAKLWS010000010.1"/>
</dbReference>
<accession>A0ABS9KD74</accession>
<proteinExistence type="predicted"/>
<evidence type="ECO:0000256" key="1">
    <source>
        <dbReference type="ARBA" id="ARBA00023002"/>
    </source>
</evidence>
<dbReference type="PROSITE" id="PS00508">
    <property type="entry name" value="NI_HGENASE_L_2"/>
    <property type="match status" value="1"/>
</dbReference>
<dbReference type="PANTHER" id="PTHR43600">
    <property type="entry name" value="COENZYME F420 HYDROGENASE, SUBUNIT ALPHA"/>
    <property type="match status" value="1"/>
</dbReference>
<evidence type="ECO:0000313" key="2">
    <source>
        <dbReference type="EMBL" id="MCG2588793.1"/>
    </source>
</evidence>
<evidence type="ECO:0000313" key="3">
    <source>
        <dbReference type="Proteomes" id="UP001165366"/>
    </source>
</evidence>
<dbReference type="Gene3D" id="1.10.645.10">
    <property type="entry name" value="Cytochrome-c3 Hydrogenase, chain B"/>
    <property type="match status" value="1"/>
</dbReference>
<gene>
    <name evidence="2" type="ORF">L6773_09465</name>
</gene>
<reference evidence="2" key="2">
    <citation type="submission" date="2024-05" db="EMBL/GenBank/DDBJ databases">
        <title>Rhodohalobacter halophilus gen. nov., sp. nov., a moderately halophilic member of the family Balneolaceae.</title>
        <authorList>
            <person name="Xia J."/>
        </authorList>
    </citation>
    <scope>NUCLEOTIDE SEQUENCE</scope>
    <source>
        <strain evidence="2">WB101</strain>
    </source>
</reference>
<dbReference type="PANTHER" id="PTHR43600:SF4">
    <property type="entry name" value="CYTOSOLIC NIFE-HYDROGENASE, ALPHA SUBUNIT"/>
    <property type="match status" value="1"/>
</dbReference>
<keyword evidence="1" id="KW-0560">Oxidoreductase</keyword>
<sequence>MNKKTIKVDYMARVEGEGALRVDINGDIVEHVELNIFEPPRYFEALLQGRDYSEAPDITARICGICPVAYQMSSCHAMEDALGINVDGALRELRRLLYCGEWIESHALHVFMLHAPDFLGYQDALQMAKDFPEEVKMALKLKKIGNELLDVLGGRSVHPINVRVGGFYKAPDKKDLDALVDRLEWAKEASLEAVKFASGLPFPNFEPDYEFVALRHPDEYPFNEGRLVSNKGVDIHISEFEDTFEELHIEHSTALHGNKIGGGAYLVGPLARYNLNYDQLTPTVHKAAEEAGIAERCFNPHKGIIVRCLELVYSCEEALRIIDEYVKPAQPFVEMPSKAGRGYGCTEAPRGILYHRYELDENGKIVNGKITPPTSQNQPMIESDLRDFVQQHIDMEDDKLQWKCEQIIRNYDPCISCSVHFLNLEVNRN</sequence>
<dbReference type="InterPro" id="IPR018194">
    <property type="entry name" value="Ni-dep_hyd_lsu_Ni_BS"/>
</dbReference>
<dbReference type="SUPFAM" id="SSF56762">
    <property type="entry name" value="HydB/Nqo4-like"/>
    <property type="match status" value="1"/>
</dbReference>
<dbReference type="InterPro" id="IPR001501">
    <property type="entry name" value="Ni-dep_hyd_lsu"/>
</dbReference>
<reference evidence="2" key="1">
    <citation type="submission" date="2022-01" db="EMBL/GenBank/DDBJ databases">
        <authorList>
            <person name="Wang Y."/>
        </authorList>
    </citation>
    <scope>NUCLEOTIDE SEQUENCE</scope>
    <source>
        <strain evidence="2">WB101</strain>
    </source>
</reference>